<comment type="caution">
    <text evidence="2">The sequence shown here is derived from an EMBL/GenBank/DDBJ whole genome shotgun (WGS) entry which is preliminary data.</text>
</comment>
<reference evidence="2 3" key="1">
    <citation type="journal article" date="2012" name="J. Bacteriol.">
        <title>De Novo Genome Project of Cupriavidus basilensis OR16.</title>
        <authorList>
            <person name="Cserhati M."/>
            <person name="Kriszt B."/>
            <person name="Szoboszlay S."/>
            <person name="Toth A."/>
            <person name="Szabo I."/>
            <person name="Tancsics A."/>
            <person name="Nagy I."/>
            <person name="Horvath B."/>
            <person name="Nagy I."/>
            <person name="Kukolya J."/>
        </authorList>
    </citation>
    <scope>NUCLEOTIDE SEQUENCE [LARGE SCALE GENOMIC DNA]</scope>
    <source>
        <strain evidence="2 3">OR16</strain>
    </source>
</reference>
<evidence type="ECO:0000256" key="1">
    <source>
        <dbReference type="SAM" id="Coils"/>
    </source>
</evidence>
<dbReference type="RefSeq" id="WP_006162138.1">
    <property type="nucleotide sequence ID" value="NZ_AHJE01000093.1"/>
</dbReference>
<dbReference type="EMBL" id="AHJE01000093">
    <property type="protein sequence ID" value="EHP39398.1"/>
    <property type="molecule type" value="Genomic_DNA"/>
</dbReference>
<evidence type="ECO:0000313" key="2">
    <source>
        <dbReference type="EMBL" id="EHP39398.1"/>
    </source>
</evidence>
<feature type="coiled-coil region" evidence="1">
    <location>
        <begin position="54"/>
        <end position="81"/>
    </location>
</feature>
<evidence type="ECO:0000313" key="3">
    <source>
        <dbReference type="Proteomes" id="UP000005808"/>
    </source>
</evidence>
<dbReference type="Proteomes" id="UP000005808">
    <property type="component" value="Unassembled WGS sequence"/>
</dbReference>
<dbReference type="AlphaFoldDB" id="H1SDL3"/>
<proteinExistence type="predicted"/>
<accession>H1SDL3</accession>
<sequence>MSTPSNASRHRGALNLPARPRFDGPVARELRVGLARVGSEVRRMVARVAALRALRAVDREERRASRELAWLRNELEQAEHNWNWLQIEYRQRRDALNTRLNSVAGDPQ</sequence>
<organism evidence="2 3">
    <name type="scientific">Cupriavidus basilensis OR16</name>
    <dbReference type="NCBI Taxonomy" id="1127483"/>
    <lineage>
        <taxon>Bacteria</taxon>
        <taxon>Pseudomonadati</taxon>
        <taxon>Pseudomonadota</taxon>
        <taxon>Betaproteobacteria</taxon>
        <taxon>Burkholderiales</taxon>
        <taxon>Burkholderiaceae</taxon>
        <taxon>Cupriavidus</taxon>
    </lineage>
</organism>
<gene>
    <name evidence="2" type="ORF">OR16_31594</name>
</gene>
<protein>
    <submittedName>
        <fullName evidence="2">Uncharacterized protein</fullName>
    </submittedName>
</protein>
<name>H1SDL3_9BURK</name>
<keyword evidence="1" id="KW-0175">Coiled coil</keyword>
<dbReference type="PATRIC" id="fig|1127483.3.peg.6304"/>